<protein>
    <submittedName>
        <fullName evidence="2">Uncharacterized protein</fullName>
    </submittedName>
</protein>
<sequence length="90" mass="10427">MRILMLDIEEIVTSLRVVVAKIEMTNDRIVEDTCQIHERIEDLEKAVLKLTTDIEITTKTVLRLVGFLYSLFIGIISMFGVPILIRYFNL</sequence>
<dbReference type="EMBL" id="LR796199">
    <property type="protein sequence ID" value="CAB4126705.1"/>
    <property type="molecule type" value="Genomic_DNA"/>
</dbReference>
<gene>
    <name evidence="2" type="ORF">UFOVP81_18</name>
</gene>
<feature type="transmembrane region" description="Helical" evidence="1">
    <location>
        <begin position="67"/>
        <end position="88"/>
    </location>
</feature>
<evidence type="ECO:0000313" key="2">
    <source>
        <dbReference type="EMBL" id="CAB4126705.1"/>
    </source>
</evidence>
<keyword evidence="1" id="KW-1133">Transmembrane helix</keyword>
<name>A0A6J5KZL4_9CAUD</name>
<proteinExistence type="predicted"/>
<evidence type="ECO:0000256" key="1">
    <source>
        <dbReference type="SAM" id="Phobius"/>
    </source>
</evidence>
<accession>A0A6J5KZL4</accession>
<reference evidence="2" key="1">
    <citation type="submission" date="2020-04" db="EMBL/GenBank/DDBJ databases">
        <authorList>
            <person name="Chiriac C."/>
            <person name="Salcher M."/>
            <person name="Ghai R."/>
            <person name="Kavagutti S V."/>
        </authorList>
    </citation>
    <scope>NUCLEOTIDE SEQUENCE</scope>
</reference>
<organism evidence="2">
    <name type="scientific">uncultured Caudovirales phage</name>
    <dbReference type="NCBI Taxonomy" id="2100421"/>
    <lineage>
        <taxon>Viruses</taxon>
        <taxon>Duplodnaviria</taxon>
        <taxon>Heunggongvirae</taxon>
        <taxon>Uroviricota</taxon>
        <taxon>Caudoviricetes</taxon>
        <taxon>Peduoviridae</taxon>
        <taxon>Maltschvirus</taxon>
        <taxon>Maltschvirus maltsch</taxon>
    </lineage>
</organism>
<keyword evidence="1" id="KW-0812">Transmembrane</keyword>
<keyword evidence="1" id="KW-0472">Membrane</keyword>